<organism evidence="7 8">
    <name type="scientific">Saponaria officinalis</name>
    <name type="common">Common soapwort</name>
    <name type="synonym">Lychnis saponaria</name>
    <dbReference type="NCBI Taxonomy" id="3572"/>
    <lineage>
        <taxon>Eukaryota</taxon>
        <taxon>Viridiplantae</taxon>
        <taxon>Streptophyta</taxon>
        <taxon>Embryophyta</taxon>
        <taxon>Tracheophyta</taxon>
        <taxon>Spermatophyta</taxon>
        <taxon>Magnoliopsida</taxon>
        <taxon>eudicotyledons</taxon>
        <taxon>Gunneridae</taxon>
        <taxon>Pentapetalae</taxon>
        <taxon>Caryophyllales</taxon>
        <taxon>Caryophyllaceae</taxon>
        <taxon>Caryophylleae</taxon>
        <taxon>Saponaria</taxon>
    </lineage>
</organism>
<protein>
    <recommendedName>
        <fullName evidence="6">S-protein homolog</fullName>
    </recommendedName>
</protein>
<dbReference type="Proteomes" id="UP001443914">
    <property type="component" value="Unassembled WGS sequence"/>
</dbReference>
<evidence type="ECO:0000313" key="7">
    <source>
        <dbReference type="EMBL" id="KAK9726452.1"/>
    </source>
</evidence>
<evidence type="ECO:0000256" key="2">
    <source>
        <dbReference type="ARBA" id="ARBA00005581"/>
    </source>
</evidence>
<gene>
    <name evidence="7" type="ORF">RND81_05G216200</name>
</gene>
<dbReference type="AlphaFoldDB" id="A0AAW1KVK4"/>
<sequence length="175" mass="20774">MYSLMHFHIHFHPKTPNQNQTKEITKMLKQLFIILITTQLIMISNPTLVSSWTPFPKRYWVNIENGLSKDAMDLHCQMVHRVNYDEDLGLVHIPVNGYFNHTFRTLFMKKTYCRCNLTWPNRGRLNNFDAFEDDLGFVEFSCGGRRCTWRPTDDGIYLFNLKKGRFVKGGDWDKF</sequence>
<evidence type="ECO:0000256" key="6">
    <source>
        <dbReference type="RuleBase" id="RU367044"/>
    </source>
</evidence>
<dbReference type="InterPro" id="IPR010264">
    <property type="entry name" value="Self-incomp_S1"/>
</dbReference>
<evidence type="ECO:0000313" key="8">
    <source>
        <dbReference type="Proteomes" id="UP001443914"/>
    </source>
</evidence>
<keyword evidence="5" id="KW-0732">Signal</keyword>
<dbReference type="GO" id="GO:0005576">
    <property type="term" value="C:extracellular region"/>
    <property type="evidence" value="ECO:0007669"/>
    <property type="project" value="UniProtKB-SubCell"/>
</dbReference>
<evidence type="ECO:0000256" key="4">
    <source>
        <dbReference type="ARBA" id="ARBA00022525"/>
    </source>
</evidence>
<accession>A0AAW1KVK4</accession>
<comment type="caution">
    <text evidence="7">The sequence shown here is derived from an EMBL/GenBank/DDBJ whole genome shotgun (WGS) entry which is preliminary data.</text>
</comment>
<proteinExistence type="inferred from homology"/>
<reference evidence="7" key="1">
    <citation type="submission" date="2024-03" db="EMBL/GenBank/DDBJ databases">
        <title>WGS assembly of Saponaria officinalis var. Norfolk2.</title>
        <authorList>
            <person name="Jenkins J."/>
            <person name="Shu S."/>
            <person name="Grimwood J."/>
            <person name="Barry K."/>
            <person name="Goodstein D."/>
            <person name="Schmutz J."/>
            <person name="Leebens-Mack J."/>
            <person name="Osbourn A."/>
        </authorList>
    </citation>
    <scope>NUCLEOTIDE SEQUENCE [LARGE SCALE GENOMIC DNA]</scope>
    <source>
        <strain evidence="7">JIC</strain>
    </source>
</reference>
<dbReference type="Pfam" id="PF05938">
    <property type="entry name" value="Self-incomp_S1"/>
    <property type="match status" value="1"/>
</dbReference>
<evidence type="ECO:0000256" key="1">
    <source>
        <dbReference type="ARBA" id="ARBA00004613"/>
    </source>
</evidence>
<keyword evidence="3 6" id="KW-0713">Self-incompatibility</keyword>
<comment type="subcellular location">
    <subcellularLocation>
        <location evidence="1 6">Secreted</location>
    </subcellularLocation>
</comment>
<dbReference type="PANTHER" id="PTHR31232">
    <property type="match status" value="1"/>
</dbReference>
<evidence type="ECO:0000256" key="3">
    <source>
        <dbReference type="ARBA" id="ARBA00022471"/>
    </source>
</evidence>
<comment type="similarity">
    <text evidence="2 6">Belongs to the plant self-incompatibility (S1) protein family.</text>
</comment>
<dbReference type="GO" id="GO:0060320">
    <property type="term" value="P:rejection of self pollen"/>
    <property type="evidence" value="ECO:0007669"/>
    <property type="project" value="UniProtKB-KW"/>
</dbReference>
<dbReference type="EMBL" id="JBDFQZ010000005">
    <property type="protein sequence ID" value="KAK9726452.1"/>
    <property type="molecule type" value="Genomic_DNA"/>
</dbReference>
<dbReference type="PANTHER" id="PTHR31232:SF154">
    <property type="entry name" value="S-PROTEIN HOMOLOG"/>
    <property type="match status" value="1"/>
</dbReference>
<keyword evidence="4 6" id="KW-0964">Secreted</keyword>
<keyword evidence="8" id="KW-1185">Reference proteome</keyword>
<evidence type="ECO:0000256" key="5">
    <source>
        <dbReference type="ARBA" id="ARBA00022729"/>
    </source>
</evidence>
<name>A0AAW1KVK4_SAPOF</name>